<organism evidence="6 7">
    <name type="scientific">Glossina palpalis gambiensis</name>
    <dbReference type="NCBI Taxonomy" id="67801"/>
    <lineage>
        <taxon>Eukaryota</taxon>
        <taxon>Metazoa</taxon>
        <taxon>Ecdysozoa</taxon>
        <taxon>Arthropoda</taxon>
        <taxon>Hexapoda</taxon>
        <taxon>Insecta</taxon>
        <taxon>Pterygota</taxon>
        <taxon>Neoptera</taxon>
        <taxon>Endopterygota</taxon>
        <taxon>Diptera</taxon>
        <taxon>Brachycera</taxon>
        <taxon>Muscomorpha</taxon>
        <taxon>Hippoboscoidea</taxon>
        <taxon>Glossinidae</taxon>
        <taxon>Glossina</taxon>
    </lineage>
</organism>
<feature type="domain" description="C2H2-type" evidence="4">
    <location>
        <begin position="469"/>
        <end position="497"/>
    </location>
</feature>
<dbReference type="PROSITE" id="PS51915">
    <property type="entry name" value="ZAD"/>
    <property type="match status" value="2"/>
</dbReference>
<feature type="binding site" evidence="2">
    <location>
        <position position="6"/>
    </location>
    <ligand>
        <name>Zn(2+)</name>
        <dbReference type="ChEBI" id="CHEBI:29105"/>
    </ligand>
</feature>
<protein>
    <recommendedName>
        <fullName evidence="8">Transcription factor grauzone</fullName>
    </recommendedName>
</protein>
<evidence type="ECO:0000256" key="1">
    <source>
        <dbReference type="PROSITE-ProRule" id="PRU00042"/>
    </source>
</evidence>
<evidence type="ECO:0000313" key="7">
    <source>
        <dbReference type="Proteomes" id="UP000092460"/>
    </source>
</evidence>
<feature type="binding site" evidence="2">
    <location>
        <position position="653"/>
    </location>
    <ligand>
        <name>Zn(2+)</name>
        <dbReference type="ChEBI" id="CHEBI:29105"/>
    </ligand>
</feature>
<dbReference type="InterPro" id="IPR039970">
    <property type="entry name" value="TF_Grauzone"/>
</dbReference>
<evidence type="ECO:0000313" key="6">
    <source>
        <dbReference type="EnsemblMetazoa" id="GPPI020229-PA"/>
    </source>
</evidence>
<evidence type="ECO:0000259" key="4">
    <source>
        <dbReference type="PROSITE" id="PS50157"/>
    </source>
</evidence>
<feature type="binding site" evidence="2">
    <location>
        <position position="44"/>
    </location>
    <ligand>
        <name>Zn(2+)</name>
        <dbReference type="ChEBI" id="CHEBI:29105"/>
    </ligand>
</feature>
<dbReference type="SMART" id="SM00355">
    <property type="entry name" value="ZnF_C2H2"/>
    <property type="match status" value="19"/>
</dbReference>
<keyword evidence="1" id="KW-0863">Zinc-finger</keyword>
<feature type="domain" description="C2H2-type" evidence="4">
    <location>
        <begin position="923"/>
        <end position="951"/>
    </location>
</feature>
<dbReference type="Proteomes" id="UP000092460">
    <property type="component" value="Unassembled WGS sequence"/>
</dbReference>
<feature type="binding site" evidence="2">
    <location>
        <position position="610"/>
    </location>
    <ligand>
        <name>Zn(2+)</name>
        <dbReference type="ChEBI" id="CHEBI:29105"/>
    </ligand>
</feature>
<evidence type="ECO:0000256" key="3">
    <source>
        <dbReference type="SAM" id="MobiDB-lite"/>
    </source>
</evidence>
<dbReference type="Pfam" id="PF07776">
    <property type="entry name" value="zf-AD"/>
    <property type="match status" value="2"/>
</dbReference>
<feature type="domain" description="C2H2-type" evidence="4">
    <location>
        <begin position="1083"/>
        <end position="1111"/>
    </location>
</feature>
<name>A0A1B0B677_9MUSC</name>
<dbReference type="EMBL" id="JXJN01009009">
    <property type="status" value="NOT_ANNOTATED_CDS"/>
    <property type="molecule type" value="Genomic_DNA"/>
</dbReference>
<dbReference type="InterPro" id="IPR012934">
    <property type="entry name" value="Znf_AD"/>
</dbReference>
<feature type="domain" description="C2H2-type" evidence="4">
    <location>
        <begin position="438"/>
        <end position="466"/>
    </location>
</feature>
<proteinExistence type="predicted"/>
<feature type="binding site" evidence="2">
    <location>
        <position position="656"/>
    </location>
    <ligand>
        <name>Zn(2+)</name>
        <dbReference type="ChEBI" id="CHEBI:29105"/>
    </ligand>
</feature>
<feature type="binding site" evidence="2">
    <location>
        <position position="47"/>
    </location>
    <ligand>
        <name>Zn(2+)</name>
        <dbReference type="ChEBI" id="CHEBI:29105"/>
    </ligand>
</feature>
<dbReference type="GO" id="GO:0005634">
    <property type="term" value="C:nucleus"/>
    <property type="evidence" value="ECO:0007669"/>
    <property type="project" value="InterPro"/>
</dbReference>
<dbReference type="Gene3D" id="3.30.160.60">
    <property type="entry name" value="Classic Zinc Finger"/>
    <property type="match status" value="8"/>
</dbReference>
<dbReference type="Gene3D" id="3.40.1800.20">
    <property type="match status" value="2"/>
</dbReference>
<dbReference type="PANTHER" id="PTHR23225:SF2">
    <property type="entry name" value="AT09679P-RELATED"/>
    <property type="match status" value="1"/>
</dbReference>
<dbReference type="PROSITE" id="PS50157">
    <property type="entry name" value="ZINC_FINGER_C2H2_2"/>
    <property type="match status" value="8"/>
</dbReference>
<keyword evidence="7" id="KW-1185">Reference proteome</keyword>
<accession>A0A1B0B677</accession>
<keyword evidence="2" id="KW-0479">Metal-binding</keyword>
<feature type="compositionally biased region" description="Basic and acidic residues" evidence="3">
    <location>
        <begin position="229"/>
        <end position="238"/>
    </location>
</feature>
<dbReference type="AlphaFoldDB" id="A0A1B0B677"/>
<dbReference type="GO" id="GO:0003700">
    <property type="term" value="F:DNA-binding transcription factor activity"/>
    <property type="evidence" value="ECO:0007669"/>
    <property type="project" value="InterPro"/>
</dbReference>
<dbReference type="SUPFAM" id="SSF57667">
    <property type="entry name" value="beta-beta-alpha zinc fingers"/>
    <property type="match status" value="6"/>
</dbReference>
<feature type="binding site" evidence="2">
    <location>
        <position position="607"/>
    </location>
    <ligand>
        <name>Zn(2+)</name>
        <dbReference type="ChEBI" id="CHEBI:29105"/>
    </ligand>
</feature>
<dbReference type="STRING" id="67801.A0A1B0B677"/>
<dbReference type="PROSITE" id="PS00028">
    <property type="entry name" value="ZINC_FINGER_C2H2_1"/>
    <property type="match status" value="8"/>
</dbReference>
<dbReference type="InterPro" id="IPR036236">
    <property type="entry name" value="Znf_C2H2_sf"/>
</dbReference>
<reference evidence="7" key="1">
    <citation type="submission" date="2015-01" db="EMBL/GenBank/DDBJ databases">
        <authorList>
            <person name="Aksoy S."/>
            <person name="Warren W."/>
            <person name="Wilson R.K."/>
        </authorList>
    </citation>
    <scope>NUCLEOTIDE SEQUENCE [LARGE SCALE GENOMIC DNA]</scope>
    <source>
        <strain evidence="7">IAEA</strain>
    </source>
</reference>
<feature type="domain" description="C2H2-type" evidence="4">
    <location>
        <begin position="309"/>
        <end position="337"/>
    </location>
</feature>
<dbReference type="InterPro" id="IPR013087">
    <property type="entry name" value="Znf_C2H2_type"/>
</dbReference>
<dbReference type="SMART" id="SM00868">
    <property type="entry name" value="zf-AD"/>
    <property type="match status" value="2"/>
</dbReference>
<feature type="domain" description="C2H2-type" evidence="4">
    <location>
        <begin position="954"/>
        <end position="982"/>
    </location>
</feature>
<feature type="region of interest" description="Disordered" evidence="3">
    <location>
        <begin position="206"/>
        <end position="239"/>
    </location>
</feature>
<dbReference type="PANTHER" id="PTHR23225">
    <property type="entry name" value="ZINC FINGER PROTEIN"/>
    <property type="match status" value="1"/>
</dbReference>
<feature type="domain" description="ZAD" evidence="5">
    <location>
        <begin position="605"/>
        <end position="680"/>
    </location>
</feature>
<feature type="domain" description="C2H2-type" evidence="4">
    <location>
        <begin position="340"/>
        <end position="368"/>
    </location>
</feature>
<feature type="binding site" evidence="2">
    <location>
        <position position="3"/>
    </location>
    <ligand>
        <name>Zn(2+)</name>
        <dbReference type="ChEBI" id="CHEBI:29105"/>
    </ligand>
</feature>
<dbReference type="Pfam" id="PF00096">
    <property type="entry name" value="zf-C2H2"/>
    <property type="match status" value="1"/>
</dbReference>
<dbReference type="GO" id="GO:0008270">
    <property type="term" value="F:zinc ion binding"/>
    <property type="evidence" value="ECO:0007669"/>
    <property type="project" value="UniProtKB-UniRule"/>
</dbReference>
<sequence>MICRLCLKEVDKYIAGNILDVPYVIGKYFWFELQQNDPISAAICDNCWGKVSDFHEFYKSIEKVHGRLSENVIVKIESPGKEHAIESVMIQSFPLSSKKESDDYYTKVNDEVPFDMLIESTDDSIRNQRIEDSRDILGTESFDANDLEDADGAATCKDEKYCSNSDNPSNVEDIMKDGKDNKLTKKKKFTKSVRTTATKISLTRLRQNNTDGKIKSEKTQKRNLKKAKKSSEQSKADSDQSIAIDEEIAKFMSLHCDLCKFAATNFNSLHSHMHTEHKIKGYVRCCNKKFSKRFLLLDHVRQHSNPECFKCEQCNRVYADRNSMRIHFLSKHKKDEDKMFTCSQCPKKFFRRYSLRQHELVGHSDHKNACLAVDEEIAKFMSLHCELCKTEANNFTSLKGHMRAEHKIKGYVKCCNKKFRERGLLVEHIRVHFNPACYKCEECSLVFPDRQSMRNHFLMKHPKVEDKPFACSQCSNKFVTVYLLQRHKALAHSDQSTTCSSCCKRQVVREMFDSAAQLSAHIREQCLCDTCAEVVCGTVALQRHLLKHKKSFTEGKETEIPDISNKTSPSQQGKSIRKSCFLNSLSASECNTPSVHEKFPLQSTMICRLCLKEVNEFKSAFAVTENKPTMASVVRIHFWFELQQNDPISTVICNSCWCKVSDFHDFYKSVEEAQSHLGENVTVKIENISAEHSIENVMIPSFSLSSKQEPEVNFDEVNDEVPFDMTTVETPSTRTDLRTDDSHDIWRSQKNSDNNAIEDIKDIIDYKDEIFSDHNSDPVNRTTFAENEESNKVTINKKGINKTNKLSVKAQRKVPLAQKIHCKNGRAAKVPEVEKSNVKKTKELSEQAKAIREQGLAFDGEIAKFMSLHCELCKVTATNFSSLHTHMLAEHKINGYVRCCNKKFSKRFALLDHIRHHSNPERFKCEQCNRVYANRNSMRTHFLSKHKNDKEKVFTCSQCPQKFFKKYLLRKHELFGHSDHKNACIAVDEEIANFMPLRCELCNEESTNFTALKGHMRDEHNVKGYVRCCNKKFSEHGLLVEHIRAHLNPACYKCEECSLVFPDRQSMRNHFLMEHGKMEDKPFACSLCSSKFVTVYLLHRHTAVVHGDHSKTCSSCRKKFETAAQLSAHVKEQCLCDTCAEVVCGAAALQHHLLKHKKNYVEMEEEECS</sequence>
<dbReference type="VEuPathDB" id="VectorBase:GPPI020229"/>
<dbReference type="EnsemblMetazoa" id="GPPI020229-RA">
    <property type="protein sequence ID" value="GPPI020229-PA"/>
    <property type="gene ID" value="GPPI020229"/>
</dbReference>
<evidence type="ECO:0000256" key="2">
    <source>
        <dbReference type="PROSITE-ProRule" id="PRU01263"/>
    </source>
</evidence>
<reference evidence="6" key="2">
    <citation type="submission" date="2020-05" db="UniProtKB">
        <authorList>
            <consortium name="EnsemblMetazoa"/>
        </authorList>
    </citation>
    <scope>IDENTIFICATION</scope>
    <source>
        <strain evidence="6">IAEA</strain>
    </source>
</reference>
<keyword evidence="2" id="KW-0862">Zinc</keyword>
<feature type="domain" description="C2H2-type" evidence="4">
    <location>
        <begin position="1052"/>
        <end position="1080"/>
    </location>
</feature>
<evidence type="ECO:0008006" key="8">
    <source>
        <dbReference type="Google" id="ProtNLM"/>
    </source>
</evidence>
<evidence type="ECO:0000259" key="5">
    <source>
        <dbReference type="PROSITE" id="PS51915"/>
    </source>
</evidence>
<dbReference type="SUPFAM" id="SSF57716">
    <property type="entry name" value="Glucocorticoid receptor-like (DNA-binding domain)"/>
    <property type="match status" value="2"/>
</dbReference>
<feature type="domain" description="ZAD" evidence="5">
    <location>
        <begin position="1"/>
        <end position="71"/>
    </location>
</feature>